<protein>
    <submittedName>
        <fullName evidence="2">Uncharacterized protein</fullName>
    </submittedName>
</protein>
<name>A0A7J9SMA0_9EURY</name>
<proteinExistence type="predicted"/>
<dbReference type="RefSeq" id="WP_185192703.1">
    <property type="nucleotide sequence ID" value="NZ_JACKXD010000002.1"/>
</dbReference>
<comment type="caution">
    <text evidence="2">The sequence shown here is derived from an EMBL/GenBank/DDBJ whole genome shotgun (WGS) entry which is preliminary data.</text>
</comment>
<gene>
    <name evidence="2" type="ORF">H5V44_07645</name>
</gene>
<sequence length="56" mass="5520">MSPLTHGSGVGVWPSKWVIEGAGGTLSFDSGSEDTGVTVGLSASETARPGGIDVTT</sequence>
<dbReference type="EMBL" id="JACKXD010000002">
    <property type="protein sequence ID" value="MBB6646161.1"/>
    <property type="molecule type" value="Genomic_DNA"/>
</dbReference>
<organism evidence="2 3">
    <name type="scientific">Halobellus ruber</name>
    <dbReference type="NCBI Taxonomy" id="2761102"/>
    <lineage>
        <taxon>Archaea</taxon>
        <taxon>Methanobacteriati</taxon>
        <taxon>Methanobacteriota</taxon>
        <taxon>Stenosarchaea group</taxon>
        <taxon>Halobacteria</taxon>
        <taxon>Halobacteriales</taxon>
        <taxon>Haloferacaceae</taxon>
        <taxon>Halobellus</taxon>
    </lineage>
</organism>
<evidence type="ECO:0000313" key="3">
    <source>
        <dbReference type="Proteomes" id="UP000546257"/>
    </source>
</evidence>
<dbReference type="Proteomes" id="UP000546257">
    <property type="component" value="Unassembled WGS sequence"/>
</dbReference>
<keyword evidence="3" id="KW-1185">Reference proteome</keyword>
<feature type="compositionally biased region" description="Polar residues" evidence="1">
    <location>
        <begin position="27"/>
        <end position="45"/>
    </location>
</feature>
<evidence type="ECO:0000256" key="1">
    <source>
        <dbReference type="SAM" id="MobiDB-lite"/>
    </source>
</evidence>
<reference evidence="2 3" key="1">
    <citation type="submission" date="2020-08" db="EMBL/GenBank/DDBJ databases">
        <authorList>
            <person name="Seo M.-J."/>
        </authorList>
    </citation>
    <scope>NUCLEOTIDE SEQUENCE [LARGE SCALE GENOMIC DNA]</scope>
    <source>
        <strain evidence="2 3">MBLA0160</strain>
    </source>
</reference>
<feature type="region of interest" description="Disordered" evidence="1">
    <location>
        <begin position="23"/>
        <end position="56"/>
    </location>
</feature>
<dbReference type="AlphaFoldDB" id="A0A7J9SMA0"/>
<evidence type="ECO:0000313" key="2">
    <source>
        <dbReference type="EMBL" id="MBB6646161.1"/>
    </source>
</evidence>
<accession>A0A7J9SMA0</accession>